<keyword evidence="1" id="KW-0479">Metal-binding</keyword>
<sequence length="270" mass="30107">MDINNTIVITDPIAGSGLAASQDIGIGDVIIQLSSPYLLIVEKEALENVCSFCLIEASSVDIPLKRCSACRVPRYCSSGCQKKDWTVVHQKECPILKKLPDIPPTPVRALMQLLLRHQHGTSLDPRWAGLESHVADMKKDRKRWDEIVLQAQAAVGFSKSPQDRIEVTIQVLCRMITNAFRATLADDSPVGLCFEPILALANHSCSPNAVVVFDGRSVALRALDSIKKGEQVFISYITAMEDRTSRQRDLKQRYFFDCQCEKCREDETSI</sequence>
<keyword evidence="2 4" id="KW-0863">Zinc-finger</keyword>
<dbReference type="Pfam" id="PF00856">
    <property type="entry name" value="SET"/>
    <property type="match status" value="1"/>
</dbReference>
<dbReference type="AlphaFoldDB" id="A0A2J6RTG2"/>
<evidence type="ECO:0000256" key="2">
    <source>
        <dbReference type="ARBA" id="ARBA00022771"/>
    </source>
</evidence>
<feature type="domain" description="SET" evidence="5">
    <location>
        <begin position="1"/>
        <end position="237"/>
    </location>
</feature>
<dbReference type="SMART" id="SM00317">
    <property type="entry name" value="SET"/>
    <property type="match status" value="1"/>
</dbReference>
<evidence type="ECO:0000256" key="1">
    <source>
        <dbReference type="ARBA" id="ARBA00022723"/>
    </source>
</evidence>
<organism evidence="7 8">
    <name type="scientific">Hyaloscypha variabilis (strain UAMH 11265 / GT02V1 / F)</name>
    <name type="common">Meliniomyces variabilis</name>
    <dbReference type="NCBI Taxonomy" id="1149755"/>
    <lineage>
        <taxon>Eukaryota</taxon>
        <taxon>Fungi</taxon>
        <taxon>Dikarya</taxon>
        <taxon>Ascomycota</taxon>
        <taxon>Pezizomycotina</taxon>
        <taxon>Leotiomycetes</taxon>
        <taxon>Helotiales</taxon>
        <taxon>Hyaloscyphaceae</taxon>
        <taxon>Hyaloscypha</taxon>
        <taxon>Hyaloscypha variabilis</taxon>
    </lineage>
</organism>
<dbReference type="PROSITE" id="PS50280">
    <property type="entry name" value="SET"/>
    <property type="match status" value="1"/>
</dbReference>
<keyword evidence="8" id="KW-1185">Reference proteome</keyword>
<evidence type="ECO:0000259" key="6">
    <source>
        <dbReference type="PROSITE" id="PS50865"/>
    </source>
</evidence>
<evidence type="ECO:0000313" key="7">
    <source>
        <dbReference type="EMBL" id="PMD41801.1"/>
    </source>
</evidence>
<dbReference type="Gene3D" id="1.10.220.160">
    <property type="match status" value="1"/>
</dbReference>
<name>A0A2J6RTG2_HYAVF</name>
<feature type="domain" description="MYND-type" evidence="6">
    <location>
        <begin position="50"/>
        <end position="93"/>
    </location>
</feature>
<dbReference type="PANTHER" id="PTHR12197">
    <property type="entry name" value="HISTONE-LYSINE N-METHYLTRANSFERASE SMYD"/>
    <property type="match status" value="1"/>
</dbReference>
<evidence type="ECO:0000256" key="3">
    <source>
        <dbReference type="ARBA" id="ARBA00022833"/>
    </source>
</evidence>
<dbReference type="PANTHER" id="PTHR12197:SF251">
    <property type="entry name" value="EG:BACR7C10.4 PROTEIN"/>
    <property type="match status" value="1"/>
</dbReference>
<reference evidence="7 8" key="1">
    <citation type="submission" date="2016-04" db="EMBL/GenBank/DDBJ databases">
        <title>A degradative enzymes factory behind the ericoid mycorrhizal symbiosis.</title>
        <authorList>
            <consortium name="DOE Joint Genome Institute"/>
            <person name="Martino E."/>
            <person name="Morin E."/>
            <person name="Grelet G."/>
            <person name="Kuo A."/>
            <person name="Kohler A."/>
            <person name="Daghino S."/>
            <person name="Barry K."/>
            <person name="Choi C."/>
            <person name="Cichocki N."/>
            <person name="Clum A."/>
            <person name="Copeland A."/>
            <person name="Hainaut M."/>
            <person name="Haridas S."/>
            <person name="Labutti K."/>
            <person name="Lindquist E."/>
            <person name="Lipzen A."/>
            <person name="Khouja H.-R."/>
            <person name="Murat C."/>
            <person name="Ohm R."/>
            <person name="Olson A."/>
            <person name="Spatafora J."/>
            <person name="Veneault-Fourrey C."/>
            <person name="Henrissat B."/>
            <person name="Grigoriev I."/>
            <person name="Martin F."/>
            <person name="Perotto S."/>
        </authorList>
    </citation>
    <scope>NUCLEOTIDE SEQUENCE [LARGE SCALE GENOMIC DNA]</scope>
    <source>
        <strain evidence="7 8">F</strain>
    </source>
</reference>
<dbReference type="Gene3D" id="2.170.270.10">
    <property type="entry name" value="SET domain"/>
    <property type="match status" value="1"/>
</dbReference>
<dbReference type="PROSITE" id="PS50865">
    <property type="entry name" value="ZF_MYND_2"/>
    <property type="match status" value="1"/>
</dbReference>
<dbReference type="InterPro" id="IPR001214">
    <property type="entry name" value="SET_dom"/>
</dbReference>
<dbReference type="Pfam" id="PF01753">
    <property type="entry name" value="zf-MYND"/>
    <property type="match status" value="1"/>
</dbReference>
<dbReference type="STRING" id="1149755.A0A2J6RTG2"/>
<dbReference type="GO" id="GO:0008270">
    <property type="term" value="F:zinc ion binding"/>
    <property type="evidence" value="ECO:0007669"/>
    <property type="project" value="UniProtKB-KW"/>
</dbReference>
<accession>A0A2J6RTG2</accession>
<keyword evidence="3" id="KW-0862">Zinc</keyword>
<evidence type="ECO:0000259" key="5">
    <source>
        <dbReference type="PROSITE" id="PS50280"/>
    </source>
</evidence>
<gene>
    <name evidence="7" type="ORF">L207DRAFT_511583</name>
</gene>
<dbReference type="Proteomes" id="UP000235786">
    <property type="component" value="Unassembled WGS sequence"/>
</dbReference>
<proteinExistence type="predicted"/>
<dbReference type="InterPro" id="IPR046341">
    <property type="entry name" value="SET_dom_sf"/>
</dbReference>
<dbReference type="Gene3D" id="6.10.140.2220">
    <property type="match status" value="1"/>
</dbReference>
<dbReference type="PROSITE" id="PS01360">
    <property type="entry name" value="ZF_MYND_1"/>
    <property type="match status" value="1"/>
</dbReference>
<evidence type="ECO:0000256" key="4">
    <source>
        <dbReference type="PROSITE-ProRule" id="PRU00134"/>
    </source>
</evidence>
<dbReference type="InterPro" id="IPR002893">
    <property type="entry name" value="Znf_MYND"/>
</dbReference>
<dbReference type="OrthoDB" id="5945798at2759"/>
<dbReference type="InterPro" id="IPR050869">
    <property type="entry name" value="H3K4_H4K5_MeTrfase"/>
</dbReference>
<dbReference type="EMBL" id="KZ613944">
    <property type="protein sequence ID" value="PMD41801.1"/>
    <property type="molecule type" value="Genomic_DNA"/>
</dbReference>
<evidence type="ECO:0000313" key="8">
    <source>
        <dbReference type="Proteomes" id="UP000235786"/>
    </source>
</evidence>
<protein>
    <submittedName>
        <fullName evidence="7">SET domain-containing protein</fullName>
    </submittedName>
</protein>
<dbReference type="SUPFAM" id="SSF82199">
    <property type="entry name" value="SET domain"/>
    <property type="match status" value="1"/>
</dbReference>
<dbReference type="GO" id="GO:0005634">
    <property type="term" value="C:nucleus"/>
    <property type="evidence" value="ECO:0007669"/>
    <property type="project" value="TreeGrafter"/>
</dbReference>